<evidence type="ECO:0000313" key="2">
    <source>
        <dbReference type="EMBL" id="QPD06443.1"/>
    </source>
</evidence>
<evidence type="ECO:0000313" key="3">
    <source>
        <dbReference type="Proteomes" id="UP000664917"/>
    </source>
</evidence>
<dbReference type="SUPFAM" id="SSF101386">
    <property type="entry name" value="all-alpha NTP pyrophosphatases"/>
    <property type="match status" value="1"/>
</dbReference>
<accession>A0A874MAM3</accession>
<dbReference type="EMBL" id="MW015080">
    <property type="protein sequence ID" value="QPD06443.1"/>
    <property type="molecule type" value="Genomic_DNA"/>
</dbReference>
<dbReference type="InterPro" id="IPR021130">
    <property type="entry name" value="PRib-ATP_PPHydrolase-like"/>
</dbReference>
<dbReference type="InterPro" id="IPR033653">
    <property type="entry name" value="NTP-PPase_DR2231-like"/>
</dbReference>
<dbReference type="Pfam" id="PF01503">
    <property type="entry name" value="PRA-PH"/>
    <property type="match status" value="1"/>
</dbReference>
<sequence length="157" mass="17765">MQSNTSAVVERKPQQIPSTISTKQSTTLKTTVSFYETAAHEFRTAYELPIGLTISSLNLQQTLIDEEHLEVAHAYLDLKEDITNKRAREHLLKELADLVYVCHQMAACFGWDLQTAYNRVHGSNMSKLGEDGKPIRREDGKVLKGPNYYEPSLIDLV</sequence>
<name>A0A874MAM3_9CAUD</name>
<protein>
    <submittedName>
        <fullName evidence="2">Nucleotide pyrophosphohydrolase</fullName>
    </submittedName>
</protein>
<dbReference type="CDD" id="cd11530">
    <property type="entry name" value="NTP-PPase_DR2231_like"/>
    <property type="match status" value="1"/>
</dbReference>
<evidence type="ECO:0000256" key="1">
    <source>
        <dbReference type="SAM" id="MobiDB-lite"/>
    </source>
</evidence>
<keyword evidence="3" id="KW-1185">Reference proteome</keyword>
<proteinExistence type="predicted"/>
<dbReference type="InterPro" id="IPR023292">
    <property type="entry name" value="NTP_PyroPHydrolase-like_dom_sf"/>
</dbReference>
<organism evidence="2 3">
    <name type="scientific">Synechococcus phage S-SRP01</name>
    <dbReference type="NCBI Taxonomy" id="2781607"/>
    <lineage>
        <taxon>Viruses</taxon>
        <taxon>Duplodnaviria</taxon>
        <taxon>Heunggongvirae</taxon>
        <taxon>Uroviricota</taxon>
        <taxon>Caudoviricetes</taxon>
        <taxon>Autographivirales</taxon>
        <taxon>Sechaudvirinae</taxon>
        <taxon>Nerivirus</taxon>
        <taxon>Nerivirus SSRP01</taxon>
    </lineage>
</organism>
<reference evidence="2" key="1">
    <citation type="submission" date="2020-09" db="EMBL/GenBank/DDBJ databases">
        <authorList>
            <person name="Zhang D."/>
            <person name="Hatherill J.R."/>
            <person name="Ramirez J.F."/>
            <person name="Edinger B."/>
            <person name="Balarin R."/>
            <person name="Sullivan A."/>
            <person name="Humpal K.M."/>
            <person name="Guseva A."/>
            <person name="Butela K.A."/>
            <person name="Garlena R.A."/>
            <person name="Russell D.A."/>
            <person name="Pope W.H."/>
            <person name="Jacobs-Sera D."/>
            <person name="Hatfull G.F."/>
        </authorList>
    </citation>
    <scope>NUCLEOTIDE SEQUENCE</scope>
</reference>
<feature type="region of interest" description="Disordered" evidence="1">
    <location>
        <begin position="1"/>
        <end position="20"/>
    </location>
</feature>
<dbReference type="Gene3D" id="1.10.3420.10">
    <property type="entry name" value="putative ntp pyrophosphohydrolase like domain"/>
    <property type="match status" value="1"/>
</dbReference>
<dbReference type="Proteomes" id="UP000664917">
    <property type="component" value="Segment"/>
</dbReference>
<dbReference type="GO" id="GO:0016787">
    <property type="term" value="F:hydrolase activity"/>
    <property type="evidence" value="ECO:0007669"/>
    <property type="project" value="UniProtKB-KW"/>
</dbReference>
<keyword evidence="2" id="KW-0378">Hydrolase</keyword>